<evidence type="ECO:0000259" key="3">
    <source>
        <dbReference type="PROSITE" id="PS50206"/>
    </source>
</evidence>
<dbReference type="PANTHER" id="PTHR11364">
    <property type="entry name" value="THIOSULFATE SULFERTANSFERASE"/>
    <property type="match status" value="1"/>
</dbReference>
<evidence type="ECO:0000313" key="5">
    <source>
        <dbReference type="Proteomes" id="UP001634394"/>
    </source>
</evidence>
<keyword evidence="5" id="KW-1185">Reference proteome</keyword>
<protein>
    <recommendedName>
        <fullName evidence="3">Rhodanese domain-containing protein</fullName>
    </recommendedName>
</protein>
<feature type="domain" description="Rhodanese" evidence="3">
    <location>
        <begin position="167"/>
        <end position="275"/>
    </location>
</feature>
<feature type="domain" description="Rhodanese" evidence="3">
    <location>
        <begin position="21"/>
        <end position="137"/>
    </location>
</feature>
<evidence type="ECO:0000256" key="2">
    <source>
        <dbReference type="ARBA" id="ARBA00022737"/>
    </source>
</evidence>
<dbReference type="Pfam" id="PF00581">
    <property type="entry name" value="Rhodanese"/>
    <property type="match status" value="2"/>
</dbReference>
<dbReference type="Gene3D" id="3.40.250.10">
    <property type="entry name" value="Rhodanese-like domain"/>
    <property type="match status" value="2"/>
</dbReference>
<dbReference type="SMART" id="SM00450">
    <property type="entry name" value="RHOD"/>
    <property type="match status" value="2"/>
</dbReference>
<dbReference type="EMBL" id="JBJQND010000013">
    <property type="protein sequence ID" value="KAL3857664.1"/>
    <property type="molecule type" value="Genomic_DNA"/>
</dbReference>
<dbReference type="GO" id="GO:0016740">
    <property type="term" value="F:transferase activity"/>
    <property type="evidence" value="ECO:0007669"/>
    <property type="project" value="UniProtKB-KW"/>
</dbReference>
<keyword evidence="2" id="KW-0677">Repeat</keyword>
<dbReference type="SUPFAM" id="SSF52821">
    <property type="entry name" value="Rhodanese/Cell cycle control phosphatase"/>
    <property type="match status" value="2"/>
</dbReference>
<dbReference type="InterPro" id="IPR001763">
    <property type="entry name" value="Rhodanese-like_dom"/>
</dbReference>
<dbReference type="CDD" id="cd01449">
    <property type="entry name" value="TST_Repeat_2"/>
    <property type="match status" value="1"/>
</dbReference>
<sequence length="277" mass="30966">MSADYPLLVSCDWLKEQQAGGVRNLLVVDVSWSSTKNCQAEYEQAHIPGAVYMNVMDGQHNEYFPRNIPTSDQLEEKLQQAGIDHDSHVVIYSNSDNAGFFMSGRAWWTFKLYGVDKVSILDGGFEQWKKNGYELKSDIPIPKRGNIKVKRHDNLYRTFEDVQENLKSNNFQVCDTRPATKFSGPESDGHIPGAINLPMTKLVDMEKGTLLPVSQLKKLFLETGLDLTKPVTVHCFSGMSSCTVAFAAILCGSKNVSVYHGGATEWGKRASHDQIQK</sequence>
<dbReference type="AlphaFoldDB" id="A0ABD3V7S7"/>
<reference evidence="4 5" key="1">
    <citation type="submission" date="2024-11" db="EMBL/GenBank/DDBJ databases">
        <title>Chromosome-level genome assembly of the freshwater bivalve Anodonta woodiana.</title>
        <authorList>
            <person name="Chen X."/>
        </authorList>
    </citation>
    <scope>NUCLEOTIDE SEQUENCE [LARGE SCALE GENOMIC DNA]</scope>
    <source>
        <strain evidence="4">MN2024</strain>
        <tissue evidence="4">Gills</tissue>
    </source>
</reference>
<proteinExistence type="predicted"/>
<evidence type="ECO:0000256" key="1">
    <source>
        <dbReference type="ARBA" id="ARBA00022679"/>
    </source>
</evidence>
<comment type="caution">
    <text evidence="4">The sequence shown here is derived from an EMBL/GenBank/DDBJ whole genome shotgun (WGS) entry which is preliminary data.</text>
</comment>
<name>A0ABD3V7S7_SINWO</name>
<evidence type="ECO:0000313" key="4">
    <source>
        <dbReference type="EMBL" id="KAL3857664.1"/>
    </source>
</evidence>
<dbReference type="PROSITE" id="PS50206">
    <property type="entry name" value="RHODANESE_3"/>
    <property type="match status" value="2"/>
</dbReference>
<dbReference type="InterPro" id="IPR036873">
    <property type="entry name" value="Rhodanese-like_dom_sf"/>
</dbReference>
<accession>A0ABD3V7S7</accession>
<organism evidence="4 5">
    <name type="scientific">Sinanodonta woodiana</name>
    <name type="common">Chinese pond mussel</name>
    <name type="synonym">Anodonta woodiana</name>
    <dbReference type="NCBI Taxonomy" id="1069815"/>
    <lineage>
        <taxon>Eukaryota</taxon>
        <taxon>Metazoa</taxon>
        <taxon>Spiralia</taxon>
        <taxon>Lophotrochozoa</taxon>
        <taxon>Mollusca</taxon>
        <taxon>Bivalvia</taxon>
        <taxon>Autobranchia</taxon>
        <taxon>Heteroconchia</taxon>
        <taxon>Palaeoheterodonta</taxon>
        <taxon>Unionida</taxon>
        <taxon>Unionoidea</taxon>
        <taxon>Unionidae</taxon>
        <taxon>Unioninae</taxon>
        <taxon>Sinanodonta</taxon>
    </lineage>
</organism>
<dbReference type="InterPro" id="IPR045078">
    <property type="entry name" value="TST/MPST-like"/>
</dbReference>
<dbReference type="Proteomes" id="UP001634394">
    <property type="component" value="Unassembled WGS sequence"/>
</dbReference>
<dbReference type="CDD" id="cd01448">
    <property type="entry name" value="TST_Repeat_1"/>
    <property type="match status" value="1"/>
</dbReference>
<dbReference type="PANTHER" id="PTHR11364:SF27">
    <property type="entry name" value="SULFURTRANSFERASE"/>
    <property type="match status" value="1"/>
</dbReference>
<keyword evidence="1" id="KW-0808">Transferase</keyword>
<dbReference type="EMBL" id="JBJQND010000013">
    <property type="protein sequence ID" value="KAL3857666.1"/>
    <property type="molecule type" value="Genomic_DNA"/>
</dbReference>
<gene>
    <name evidence="4" type="ORF">ACJMK2_012308</name>
</gene>
<dbReference type="EMBL" id="JBJQND010000013">
    <property type="protein sequence ID" value="KAL3857665.1"/>
    <property type="molecule type" value="Genomic_DNA"/>
</dbReference>